<keyword evidence="1" id="KW-0175">Coiled coil</keyword>
<keyword evidence="3" id="KW-1185">Reference proteome</keyword>
<accession>A0A841KNT9</accession>
<reference evidence="2 3" key="1">
    <citation type="submission" date="2020-08" db="EMBL/GenBank/DDBJ databases">
        <title>Genomic Encyclopedia of Type Strains, Phase IV (KMG-IV): sequencing the most valuable type-strain genomes for metagenomic binning, comparative biology and taxonomic classification.</title>
        <authorList>
            <person name="Goeker M."/>
        </authorList>
    </citation>
    <scope>NUCLEOTIDE SEQUENCE [LARGE SCALE GENOMIC DNA]</scope>
    <source>
        <strain evidence="2 3">DSM 103526</strain>
    </source>
</reference>
<protein>
    <submittedName>
        <fullName evidence="2">Putative TIM-barrel fold metal-dependent hydrolase</fullName>
    </submittedName>
</protein>
<feature type="coiled-coil region" evidence="1">
    <location>
        <begin position="14"/>
        <end position="41"/>
    </location>
</feature>
<dbReference type="GO" id="GO:0046983">
    <property type="term" value="F:protein dimerization activity"/>
    <property type="evidence" value="ECO:0007669"/>
    <property type="project" value="InterPro"/>
</dbReference>
<organism evidence="2 3">
    <name type="scientific">Anaerosolibacter carboniphilus</name>
    <dbReference type="NCBI Taxonomy" id="1417629"/>
    <lineage>
        <taxon>Bacteria</taxon>
        <taxon>Bacillati</taxon>
        <taxon>Bacillota</taxon>
        <taxon>Clostridia</taxon>
        <taxon>Peptostreptococcales</taxon>
        <taxon>Thermotaleaceae</taxon>
        <taxon>Anaerosolibacter</taxon>
    </lineage>
</organism>
<evidence type="ECO:0000256" key="1">
    <source>
        <dbReference type="SAM" id="Coils"/>
    </source>
</evidence>
<dbReference type="AlphaFoldDB" id="A0A841KNT9"/>
<dbReference type="InterPro" id="IPR037208">
    <property type="entry name" value="Spo0E-like_sf"/>
</dbReference>
<gene>
    <name evidence="2" type="ORF">HNQ80_001186</name>
</gene>
<dbReference type="SUPFAM" id="SSF140500">
    <property type="entry name" value="BAS1536-like"/>
    <property type="match status" value="1"/>
</dbReference>
<evidence type="ECO:0000313" key="3">
    <source>
        <dbReference type="Proteomes" id="UP000579281"/>
    </source>
</evidence>
<dbReference type="InterPro" id="IPR018540">
    <property type="entry name" value="Spo0E-like"/>
</dbReference>
<proteinExistence type="predicted"/>
<dbReference type="GO" id="GO:0043937">
    <property type="term" value="P:regulation of sporulation"/>
    <property type="evidence" value="ECO:0007669"/>
    <property type="project" value="InterPro"/>
</dbReference>
<dbReference type="EMBL" id="JACHEN010000005">
    <property type="protein sequence ID" value="MBB6215097.1"/>
    <property type="molecule type" value="Genomic_DNA"/>
</dbReference>
<dbReference type="Pfam" id="PF09388">
    <property type="entry name" value="SpoOE-like"/>
    <property type="match status" value="1"/>
</dbReference>
<dbReference type="Gene3D" id="4.10.280.10">
    <property type="entry name" value="Helix-loop-helix DNA-binding domain"/>
    <property type="match status" value="1"/>
</dbReference>
<dbReference type="Proteomes" id="UP000579281">
    <property type="component" value="Unassembled WGS sequence"/>
</dbReference>
<name>A0A841KNT9_9FIRM</name>
<dbReference type="GO" id="GO:0016787">
    <property type="term" value="F:hydrolase activity"/>
    <property type="evidence" value="ECO:0007669"/>
    <property type="project" value="UniProtKB-KW"/>
</dbReference>
<comment type="caution">
    <text evidence="2">The sequence shown here is derived from an EMBL/GenBank/DDBJ whole genome shotgun (WGS) entry which is preliminary data.</text>
</comment>
<sequence length="68" mass="8168">MILSLLEVIQAIKKAADKKEIQVLENEIKRLQKELSEQYARHEEPYENILKKSEQLDVLIVEYQRRLM</sequence>
<keyword evidence="2" id="KW-0378">Hydrolase</keyword>
<dbReference type="InterPro" id="IPR036638">
    <property type="entry name" value="HLH_DNA-bd_sf"/>
</dbReference>
<evidence type="ECO:0000313" key="2">
    <source>
        <dbReference type="EMBL" id="MBB6215097.1"/>
    </source>
</evidence>